<proteinExistence type="predicted"/>
<accession>X1JBE6</accession>
<feature type="non-terminal residue" evidence="2">
    <location>
        <position position="1"/>
    </location>
</feature>
<dbReference type="AlphaFoldDB" id="X1JBE6"/>
<name>X1JBE6_9ZZZZ</name>
<feature type="transmembrane region" description="Helical" evidence="1">
    <location>
        <begin position="21"/>
        <end position="43"/>
    </location>
</feature>
<keyword evidence="1" id="KW-0472">Membrane</keyword>
<protein>
    <submittedName>
        <fullName evidence="2">Uncharacterized protein</fullName>
    </submittedName>
</protein>
<reference evidence="2" key="1">
    <citation type="journal article" date="2014" name="Front. Microbiol.">
        <title>High frequency of phylogenetically diverse reductive dehalogenase-homologous genes in deep subseafloor sedimentary metagenomes.</title>
        <authorList>
            <person name="Kawai M."/>
            <person name="Futagami T."/>
            <person name="Toyoda A."/>
            <person name="Takaki Y."/>
            <person name="Nishi S."/>
            <person name="Hori S."/>
            <person name="Arai W."/>
            <person name="Tsubouchi T."/>
            <person name="Morono Y."/>
            <person name="Uchiyama I."/>
            <person name="Ito T."/>
            <person name="Fujiyama A."/>
            <person name="Inagaki F."/>
            <person name="Takami H."/>
        </authorList>
    </citation>
    <scope>NUCLEOTIDE SEQUENCE</scope>
    <source>
        <strain evidence="2">Expedition CK06-06</strain>
    </source>
</reference>
<evidence type="ECO:0000313" key="2">
    <source>
        <dbReference type="EMBL" id="GAH92001.1"/>
    </source>
</evidence>
<keyword evidence="1" id="KW-1133">Transmembrane helix</keyword>
<gene>
    <name evidence="2" type="ORF">S06H3_06297</name>
</gene>
<dbReference type="EMBL" id="BARV01002440">
    <property type="protein sequence ID" value="GAH92001.1"/>
    <property type="molecule type" value="Genomic_DNA"/>
</dbReference>
<evidence type="ECO:0000256" key="1">
    <source>
        <dbReference type="SAM" id="Phobius"/>
    </source>
</evidence>
<sequence length="47" mass="5467">KDILKHKEKVDTGLKIWNGKILYDGDILIFIKIFPVVFIGLGYNYKV</sequence>
<keyword evidence="1" id="KW-0812">Transmembrane</keyword>
<organism evidence="2">
    <name type="scientific">marine sediment metagenome</name>
    <dbReference type="NCBI Taxonomy" id="412755"/>
    <lineage>
        <taxon>unclassified sequences</taxon>
        <taxon>metagenomes</taxon>
        <taxon>ecological metagenomes</taxon>
    </lineage>
</organism>
<comment type="caution">
    <text evidence="2">The sequence shown here is derived from an EMBL/GenBank/DDBJ whole genome shotgun (WGS) entry which is preliminary data.</text>
</comment>